<feature type="repeat" description="Pumilio" evidence="2">
    <location>
        <begin position="626"/>
        <end position="661"/>
    </location>
</feature>
<feature type="compositionally biased region" description="Polar residues" evidence="3">
    <location>
        <begin position="1"/>
        <end position="17"/>
    </location>
</feature>
<protein>
    <recommendedName>
        <fullName evidence="4">PUM-HD domain-containing protein</fullName>
    </recommendedName>
</protein>
<dbReference type="GO" id="GO:0010608">
    <property type="term" value="P:post-transcriptional regulation of gene expression"/>
    <property type="evidence" value="ECO:0007669"/>
    <property type="project" value="TreeGrafter"/>
</dbReference>
<reference evidence="5 6" key="1">
    <citation type="journal article" date="2015" name="Sci. Rep.">
        <title>Chromosome-level genome map provides insights into diverse defense mechanisms in the medicinal fungus Ganoderma sinense.</title>
        <authorList>
            <person name="Zhu Y."/>
            <person name="Xu J."/>
            <person name="Sun C."/>
            <person name="Zhou S."/>
            <person name="Xu H."/>
            <person name="Nelson D.R."/>
            <person name="Qian J."/>
            <person name="Song J."/>
            <person name="Luo H."/>
            <person name="Xiang L."/>
            <person name="Li Y."/>
            <person name="Xu Z."/>
            <person name="Ji A."/>
            <person name="Wang L."/>
            <person name="Lu S."/>
            <person name="Hayward A."/>
            <person name="Sun W."/>
            <person name="Li X."/>
            <person name="Schwartz D.C."/>
            <person name="Wang Y."/>
            <person name="Chen S."/>
        </authorList>
    </citation>
    <scope>NUCLEOTIDE SEQUENCE [LARGE SCALE GENOMIC DNA]</scope>
    <source>
        <strain evidence="5 6">ZZ0214-1</strain>
    </source>
</reference>
<feature type="compositionally biased region" description="Low complexity" evidence="3">
    <location>
        <begin position="361"/>
        <end position="373"/>
    </location>
</feature>
<feature type="compositionally biased region" description="Polar residues" evidence="3">
    <location>
        <begin position="144"/>
        <end position="161"/>
    </location>
</feature>
<evidence type="ECO:0000256" key="1">
    <source>
        <dbReference type="ARBA" id="ARBA00022737"/>
    </source>
</evidence>
<keyword evidence="6" id="KW-1185">Reference proteome</keyword>
<dbReference type="AlphaFoldDB" id="A0A2G8SAT8"/>
<dbReference type="Gene3D" id="1.25.10.10">
    <property type="entry name" value="Leucine-rich Repeat Variant"/>
    <property type="match status" value="1"/>
</dbReference>
<dbReference type="GO" id="GO:0005737">
    <property type="term" value="C:cytoplasm"/>
    <property type="evidence" value="ECO:0007669"/>
    <property type="project" value="TreeGrafter"/>
</dbReference>
<gene>
    <name evidence="5" type="ORF">GSI_07040</name>
</gene>
<dbReference type="InterPro" id="IPR001313">
    <property type="entry name" value="Pumilio_RNA-bd_rpt"/>
</dbReference>
<feature type="repeat" description="Pumilio" evidence="2">
    <location>
        <begin position="749"/>
        <end position="784"/>
    </location>
</feature>
<organism evidence="5 6">
    <name type="scientific">Ganoderma sinense ZZ0214-1</name>
    <dbReference type="NCBI Taxonomy" id="1077348"/>
    <lineage>
        <taxon>Eukaryota</taxon>
        <taxon>Fungi</taxon>
        <taxon>Dikarya</taxon>
        <taxon>Basidiomycota</taxon>
        <taxon>Agaricomycotina</taxon>
        <taxon>Agaricomycetes</taxon>
        <taxon>Polyporales</taxon>
        <taxon>Polyporaceae</taxon>
        <taxon>Ganoderma</taxon>
    </lineage>
</organism>
<feature type="domain" description="PUM-HD" evidence="4">
    <location>
        <begin position="533"/>
        <end position="884"/>
    </location>
</feature>
<dbReference type="Proteomes" id="UP000230002">
    <property type="component" value="Unassembled WGS sequence"/>
</dbReference>
<feature type="repeat" description="Pumilio" evidence="2">
    <location>
        <begin position="713"/>
        <end position="748"/>
    </location>
</feature>
<sequence>MNTTLDASTSPTESRQNPGDRIQSPPAFLDLADSAARLGANVPDVSARMLKRMEHERQRALQRKMFEDQMRALEQQQARELLTIPLEAPQHLAVSAPTTPPRVNAVLSDDHSPTYPSSLARSIMDPDALSQAVGKADKRKSVTYAPSVNHSPELPSSNQSFARPGGAKSMPASRRTSASEHDEDLASHLQGLSLAGERADRERERGVTPSGMIPQSILRSNSGRFANDYAGVGVYNAGMMLDEQLDQEMHNAMRHLPTSDEDKFSNGFTNKSTSSFTPPFPFISMLAFISRGQQKSSEWPQFNGSGRIPENLSRSDRRNVTNPAMSLSPGLGDLSGPKANGTVSGTTTPLLQQVSQGLAQGLSSRRGSPLSLGDTRSSIPSARSVPATPLPGMPNSAGSLAKAPGTPLSGDPHNINGILSAQISRQLSEESELNPSLSRMPSGQFDGSPLSFNSIQSGIDEQYGGDGVYGLSGGIDGGRFNTYGFEAAGRGAAAVGSTGSTALYHHNGAKYGFNMNGRPNGGADGKMNGLHGPKHKRGDIDREFNRFAGTRLEDLVGEIPQLCKDQHGCRYLQKKLEEGLPEHRDMIFRETFGHFADLMTDPFGNYLCQKLLEYSTDEQRNVICESVAQDLVNISLNMHGTRAVQKMIDFLSTRRQASVTPVNMISLSSWIHSIILALSLHVVVLIKDLNGNHVIQKCLNKLAPEDNQFIYNAVAANCVEVATHRHGCCVLQRCIDHASEHQRVQLVNEITYNALTLVQDPYGNYVVQYILDLNDNRFSDAVIRQFTGNVCALSVQKFSSNVIEKCIRVAEHTTRKMLIGELLNRTRLEKLLRDSYGNYCVQTALDYAEPGQRALLVEGIRPVLPLIRNTPYGKRIQNKLQREHNDTYGGGGGYHHNQQALVNMALGNQGMGMAHGHNAGRHMSHLQAGALADAYTAQNSLYALQGGPGLHAAPLHASLQTHSIDSYVMQGSNNHSPGLTPPQSHAGAFSGMSSYGNGFPVAVTDPYQRQSFAYGM</sequence>
<dbReference type="SUPFAM" id="SSF48371">
    <property type="entry name" value="ARM repeat"/>
    <property type="match status" value="1"/>
</dbReference>
<evidence type="ECO:0000256" key="2">
    <source>
        <dbReference type="PROSITE-ProRule" id="PRU00317"/>
    </source>
</evidence>
<accession>A0A2G8SAT8</accession>
<dbReference type="Pfam" id="PF00806">
    <property type="entry name" value="PUF"/>
    <property type="match status" value="8"/>
</dbReference>
<feature type="repeat" description="Pumilio" evidence="2">
    <location>
        <begin position="785"/>
        <end position="820"/>
    </location>
</feature>
<dbReference type="STRING" id="1077348.A0A2G8SAT8"/>
<comment type="caution">
    <text evidence="5">The sequence shown here is derived from an EMBL/GenBank/DDBJ whole genome shotgun (WGS) entry which is preliminary data.</text>
</comment>
<evidence type="ECO:0000313" key="5">
    <source>
        <dbReference type="EMBL" id="PIL30871.1"/>
    </source>
</evidence>
<dbReference type="SMART" id="SM00025">
    <property type="entry name" value="Pumilio"/>
    <property type="match status" value="8"/>
</dbReference>
<dbReference type="PANTHER" id="PTHR12537:SF13">
    <property type="entry name" value="PUMILIO HOMOLOGY DOMAIN FAMILY MEMBER 4"/>
    <property type="match status" value="1"/>
</dbReference>
<dbReference type="InterPro" id="IPR011989">
    <property type="entry name" value="ARM-like"/>
</dbReference>
<dbReference type="GO" id="GO:0003729">
    <property type="term" value="F:mRNA binding"/>
    <property type="evidence" value="ECO:0007669"/>
    <property type="project" value="TreeGrafter"/>
</dbReference>
<feature type="compositionally biased region" description="Basic and acidic residues" evidence="3">
    <location>
        <begin position="197"/>
        <end position="206"/>
    </location>
</feature>
<evidence type="ECO:0000259" key="4">
    <source>
        <dbReference type="PROSITE" id="PS50303"/>
    </source>
</evidence>
<keyword evidence="1" id="KW-0677">Repeat</keyword>
<feature type="compositionally biased region" description="Basic and acidic residues" evidence="3">
    <location>
        <begin position="177"/>
        <end position="186"/>
    </location>
</feature>
<feature type="repeat" description="Pumilio" evidence="2">
    <location>
        <begin position="677"/>
        <end position="712"/>
    </location>
</feature>
<dbReference type="OrthoDB" id="668540at2759"/>
<evidence type="ECO:0000313" key="6">
    <source>
        <dbReference type="Proteomes" id="UP000230002"/>
    </source>
</evidence>
<feature type="region of interest" description="Disordered" evidence="3">
    <location>
        <begin position="130"/>
        <end position="215"/>
    </location>
</feature>
<feature type="compositionally biased region" description="Polar residues" evidence="3">
    <location>
        <begin position="341"/>
        <end position="358"/>
    </location>
</feature>
<feature type="region of interest" description="Disordered" evidence="3">
    <location>
        <begin position="296"/>
        <end position="407"/>
    </location>
</feature>
<dbReference type="PROSITE" id="PS50302">
    <property type="entry name" value="PUM"/>
    <property type="match status" value="8"/>
</dbReference>
<dbReference type="PROSITE" id="PS50303">
    <property type="entry name" value="PUM_HD"/>
    <property type="match status" value="1"/>
</dbReference>
<proteinExistence type="predicted"/>
<evidence type="ECO:0000256" key="3">
    <source>
        <dbReference type="SAM" id="MobiDB-lite"/>
    </source>
</evidence>
<feature type="repeat" description="Pumilio" evidence="2">
    <location>
        <begin position="554"/>
        <end position="589"/>
    </location>
</feature>
<dbReference type="PANTHER" id="PTHR12537">
    <property type="entry name" value="RNA BINDING PROTEIN PUMILIO-RELATED"/>
    <property type="match status" value="1"/>
</dbReference>
<dbReference type="InterPro" id="IPR033133">
    <property type="entry name" value="PUM-HD"/>
</dbReference>
<dbReference type="FunFam" id="1.25.10.10:FF:000237">
    <property type="entry name" value="Pumilio homolog 9"/>
    <property type="match status" value="1"/>
</dbReference>
<dbReference type="InterPro" id="IPR033712">
    <property type="entry name" value="Pumilio_RNA-bd"/>
</dbReference>
<dbReference type="InterPro" id="IPR016024">
    <property type="entry name" value="ARM-type_fold"/>
</dbReference>
<name>A0A2G8SAT8_9APHY</name>
<feature type="region of interest" description="Disordered" evidence="3">
    <location>
        <begin position="1"/>
        <end position="26"/>
    </location>
</feature>
<dbReference type="EMBL" id="AYKW01000013">
    <property type="protein sequence ID" value="PIL30871.1"/>
    <property type="molecule type" value="Genomic_DNA"/>
</dbReference>
<feature type="repeat" description="Pumilio" evidence="2">
    <location>
        <begin position="821"/>
        <end position="858"/>
    </location>
</feature>
<feature type="repeat" description="Pumilio" evidence="2">
    <location>
        <begin position="590"/>
        <end position="625"/>
    </location>
</feature>
<dbReference type="CDD" id="cd07920">
    <property type="entry name" value="Pumilio"/>
    <property type="match status" value="1"/>
</dbReference>